<reference evidence="3 4" key="1">
    <citation type="submission" date="2017-07" db="EMBL/GenBank/DDBJ databases">
        <authorList>
            <person name="Sun Z.S."/>
            <person name="Albrecht U."/>
            <person name="Echele G."/>
            <person name="Lee C.C."/>
        </authorList>
    </citation>
    <scope>NUCLEOTIDE SEQUENCE [LARGE SCALE GENOMIC DNA]</scope>
    <source>
        <strain evidence="3 4">DSM 14827</strain>
    </source>
</reference>
<feature type="transmembrane region" description="Helical" evidence="1">
    <location>
        <begin position="27"/>
        <end position="47"/>
    </location>
</feature>
<proteinExistence type="predicted"/>
<feature type="domain" description="Cytochrome c oxidase subunit IV bacterial aa3 type" evidence="2">
    <location>
        <begin position="4"/>
        <end position="47"/>
    </location>
</feature>
<dbReference type="Gene3D" id="1.20.5.160">
    <property type="entry name" value="Bacterial aa3 type cytochrome c oxidase subunit IV"/>
    <property type="match status" value="1"/>
</dbReference>
<dbReference type="EMBL" id="FZQB01000004">
    <property type="protein sequence ID" value="SNT72985.1"/>
    <property type="molecule type" value="Genomic_DNA"/>
</dbReference>
<dbReference type="InterPro" id="IPR012422">
    <property type="entry name" value="Cyt_c_oxidase_su4_bac-aa3"/>
</dbReference>
<dbReference type="InterPro" id="IPR036596">
    <property type="entry name" value="Cyt-C_aa3_sf"/>
</dbReference>
<accession>A0A239PRT5</accession>
<dbReference type="RefSeq" id="WP_089343758.1">
    <property type="nucleotide sequence ID" value="NZ_CP067129.1"/>
</dbReference>
<dbReference type="OrthoDB" id="7691500at2"/>
<dbReference type="AlphaFoldDB" id="A0A239PRT5"/>
<evidence type="ECO:0000313" key="3">
    <source>
        <dbReference type="EMBL" id="SNT72985.1"/>
    </source>
</evidence>
<keyword evidence="1" id="KW-0812">Transmembrane</keyword>
<keyword evidence="1" id="KW-1133">Transmembrane helix</keyword>
<evidence type="ECO:0000259" key="2">
    <source>
        <dbReference type="Pfam" id="PF07835"/>
    </source>
</evidence>
<keyword evidence="1" id="KW-0472">Membrane</keyword>
<gene>
    <name evidence="3" type="ORF">SAMN05444959_104156</name>
</gene>
<evidence type="ECO:0000256" key="1">
    <source>
        <dbReference type="SAM" id="Phobius"/>
    </source>
</evidence>
<evidence type="ECO:0000313" key="4">
    <source>
        <dbReference type="Proteomes" id="UP000198307"/>
    </source>
</evidence>
<keyword evidence="4" id="KW-1185">Reference proteome</keyword>
<name>A0A239PRT5_9RHOB</name>
<protein>
    <submittedName>
        <fullName evidence="3">Aa3 type cytochrome c oxidase subunit IV</fullName>
    </submittedName>
</protein>
<dbReference type="Pfam" id="PF07835">
    <property type="entry name" value="COX4_pro_2"/>
    <property type="match status" value="1"/>
</dbReference>
<organism evidence="3 4">
    <name type="scientific">Paracoccus seriniphilus</name>
    <dbReference type="NCBI Taxonomy" id="184748"/>
    <lineage>
        <taxon>Bacteria</taxon>
        <taxon>Pseudomonadati</taxon>
        <taxon>Pseudomonadota</taxon>
        <taxon>Alphaproteobacteria</taxon>
        <taxon>Rhodobacterales</taxon>
        <taxon>Paracoccaceae</taxon>
        <taxon>Paracoccus</taxon>
    </lineage>
</organism>
<sequence>MATHHEISEHKLGEMDITAQRKTFAGFIRMTTWVSGIAIVVLIFLALSNA</sequence>
<dbReference type="Proteomes" id="UP000198307">
    <property type="component" value="Unassembled WGS sequence"/>
</dbReference>
<dbReference type="SUPFAM" id="SSF81469">
    <property type="entry name" value="Bacterial aa3 type cytochrome c oxidase subunit IV"/>
    <property type="match status" value="1"/>
</dbReference>